<dbReference type="RefSeq" id="XP_039114901.1">
    <property type="nucleotide sequence ID" value="XM_039258967.1"/>
</dbReference>
<evidence type="ECO:0000256" key="1">
    <source>
        <dbReference type="ARBA" id="ARBA00004477"/>
    </source>
</evidence>
<keyword evidence="3 7" id="KW-0812">Transmembrane</keyword>
<dbReference type="InterPro" id="IPR007599">
    <property type="entry name" value="DER1"/>
</dbReference>
<keyword evidence="6 7" id="KW-0472">Membrane</keyword>
<evidence type="ECO:0000256" key="3">
    <source>
        <dbReference type="ARBA" id="ARBA00022692"/>
    </source>
</evidence>
<dbReference type="Pfam" id="PF04511">
    <property type="entry name" value="DER1"/>
    <property type="match status" value="1"/>
</dbReference>
<keyword evidence="8" id="KW-1185">Reference proteome</keyword>
<feature type="transmembrane region" description="Helical" evidence="7">
    <location>
        <begin position="21"/>
        <end position="47"/>
    </location>
</feature>
<dbReference type="Proteomes" id="UP001515500">
    <property type="component" value="Chromosome 19"/>
</dbReference>
<sequence length="100" mass="11513">MEINKWKNLLKNYIKSQDEEVLLGFSFLMGTSTWVDILGMIASHAYYYLEDVYPKMTGHCPLKTPSFIKSLFADDNVVVAQPENVRFAPPTPELHQDYVL</sequence>
<comment type="function">
    <text evidence="7">May be involved in the degradation of misfolded endoplasmic reticulum (ER) luminal proteins.</text>
</comment>
<reference evidence="9 10" key="1">
    <citation type="submission" date="2025-04" db="UniProtKB">
        <authorList>
            <consortium name="RefSeq"/>
        </authorList>
    </citation>
    <scope>IDENTIFICATION</scope>
</reference>
<comment type="caution">
    <text evidence="7">Lacks conserved residue(s) required for the propagation of feature annotation.</text>
</comment>
<dbReference type="GeneID" id="120250179"/>
<dbReference type="GO" id="GO:0006950">
    <property type="term" value="P:response to stress"/>
    <property type="evidence" value="ECO:0007669"/>
    <property type="project" value="UniProtKB-ARBA"/>
</dbReference>
<proteinExistence type="inferred from homology"/>
<evidence type="ECO:0000256" key="4">
    <source>
        <dbReference type="ARBA" id="ARBA00022824"/>
    </source>
</evidence>
<evidence type="ECO:0000256" key="7">
    <source>
        <dbReference type="RuleBase" id="RU363059"/>
    </source>
</evidence>
<keyword evidence="5 7" id="KW-1133">Transmembrane helix</keyword>
<evidence type="ECO:0000256" key="2">
    <source>
        <dbReference type="ARBA" id="ARBA00008917"/>
    </source>
</evidence>
<accession>A0AB40AKV4</accession>
<evidence type="ECO:0000313" key="10">
    <source>
        <dbReference type="RefSeq" id="XP_039114901.1"/>
    </source>
</evidence>
<keyword evidence="4 7" id="KW-0256">Endoplasmic reticulum</keyword>
<dbReference type="RefSeq" id="XP_039114900.1">
    <property type="nucleotide sequence ID" value="XM_039258966.1"/>
</dbReference>
<dbReference type="GO" id="GO:0005789">
    <property type="term" value="C:endoplasmic reticulum membrane"/>
    <property type="evidence" value="ECO:0007669"/>
    <property type="project" value="UniProtKB-SubCell"/>
</dbReference>
<organism evidence="8 10">
    <name type="scientific">Dioscorea cayennensis subsp. rotundata</name>
    <name type="common">White Guinea yam</name>
    <name type="synonym">Dioscorea rotundata</name>
    <dbReference type="NCBI Taxonomy" id="55577"/>
    <lineage>
        <taxon>Eukaryota</taxon>
        <taxon>Viridiplantae</taxon>
        <taxon>Streptophyta</taxon>
        <taxon>Embryophyta</taxon>
        <taxon>Tracheophyta</taxon>
        <taxon>Spermatophyta</taxon>
        <taxon>Magnoliopsida</taxon>
        <taxon>Liliopsida</taxon>
        <taxon>Dioscoreales</taxon>
        <taxon>Dioscoreaceae</taxon>
        <taxon>Dioscorea</taxon>
    </lineage>
</organism>
<evidence type="ECO:0000256" key="6">
    <source>
        <dbReference type="ARBA" id="ARBA00023136"/>
    </source>
</evidence>
<comment type="similarity">
    <text evidence="2 7">Belongs to the derlin family.</text>
</comment>
<protein>
    <recommendedName>
        <fullName evidence="7">Derlin</fullName>
    </recommendedName>
</protein>
<dbReference type="PANTHER" id="PTHR11009">
    <property type="entry name" value="DER1-LIKE PROTEIN, DERLIN"/>
    <property type="match status" value="1"/>
</dbReference>
<gene>
    <name evidence="9 10" type="primary">LOC120250179</name>
</gene>
<name>A0AB40AKV4_DIOCR</name>
<evidence type="ECO:0000256" key="5">
    <source>
        <dbReference type="ARBA" id="ARBA00022989"/>
    </source>
</evidence>
<dbReference type="AlphaFoldDB" id="A0AB40AKV4"/>
<evidence type="ECO:0000313" key="9">
    <source>
        <dbReference type="RefSeq" id="XP_039114900.1"/>
    </source>
</evidence>
<comment type="subcellular location">
    <subcellularLocation>
        <location evidence="1 7">Endoplasmic reticulum membrane</location>
        <topology evidence="1 7">Multi-pass membrane protein</topology>
    </subcellularLocation>
</comment>
<evidence type="ECO:0000313" key="8">
    <source>
        <dbReference type="Proteomes" id="UP001515500"/>
    </source>
</evidence>